<reference evidence="2 3" key="1">
    <citation type="journal article" date="2021" name="Elife">
        <title>Chloroplast acquisition without the gene transfer in kleptoplastic sea slugs, Plakobranchus ocellatus.</title>
        <authorList>
            <person name="Maeda T."/>
            <person name="Takahashi S."/>
            <person name="Yoshida T."/>
            <person name="Shimamura S."/>
            <person name="Takaki Y."/>
            <person name="Nagai Y."/>
            <person name="Toyoda A."/>
            <person name="Suzuki Y."/>
            <person name="Arimoto A."/>
            <person name="Ishii H."/>
            <person name="Satoh N."/>
            <person name="Nishiyama T."/>
            <person name="Hasebe M."/>
            <person name="Maruyama T."/>
            <person name="Minagawa J."/>
            <person name="Obokata J."/>
            <person name="Shigenobu S."/>
        </authorList>
    </citation>
    <scope>NUCLEOTIDE SEQUENCE [LARGE SCALE GENOMIC DNA]</scope>
</reference>
<dbReference type="Proteomes" id="UP000735302">
    <property type="component" value="Unassembled WGS sequence"/>
</dbReference>
<protein>
    <submittedName>
        <fullName evidence="2">PiggyBac transposable element-derived protein 4-like</fullName>
    </submittedName>
</protein>
<sequence length="134" mass="15359">MHLCNNEQQFQGQPGHDPIFKIPSFISKLAHNFKTVFAPGKNIAIDEAMVAWRGPLAFRVFNPDKPDKFWIKVFKLCDSTTASCCNLKIYTGKQETSVKEAIFDVVNRLISPYLNCGHTLYVDSYYTSPNLFRY</sequence>
<evidence type="ECO:0000313" key="2">
    <source>
        <dbReference type="EMBL" id="GFO03903.1"/>
    </source>
</evidence>
<keyword evidence="3" id="KW-1185">Reference proteome</keyword>
<organism evidence="2 3">
    <name type="scientific">Plakobranchus ocellatus</name>
    <dbReference type="NCBI Taxonomy" id="259542"/>
    <lineage>
        <taxon>Eukaryota</taxon>
        <taxon>Metazoa</taxon>
        <taxon>Spiralia</taxon>
        <taxon>Lophotrochozoa</taxon>
        <taxon>Mollusca</taxon>
        <taxon>Gastropoda</taxon>
        <taxon>Heterobranchia</taxon>
        <taxon>Euthyneura</taxon>
        <taxon>Panpulmonata</taxon>
        <taxon>Sacoglossa</taxon>
        <taxon>Placobranchoidea</taxon>
        <taxon>Plakobranchidae</taxon>
        <taxon>Plakobranchus</taxon>
    </lineage>
</organism>
<dbReference type="PANTHER" id="PTHR46599:SF3">
    <property type="entry name" value="PIGGYBAC TRANSPOSABLE ELEMENT-DERIVED PROTEIN 4"/>
    <property type="match status" value="1"/>
</dbReference>
<evidence type="ECO:0000313" key="3">
    <source>
        <dbReference type="Proteomes" id="UP000735302"/>
    </source>
</evidence>
<gene>
    <name evidence="2" type="ORF">PoB_003040800</name>
</gene>
<evidence type="ECO:0000259" key="1">
    <source>
        <dbReference type="Pfam" id="PF13843"/>
    </source>
</evidence>
<comment type="caution">
    <text evidence="2">The sequence shown here is derived from an EMBL/GenBank/DDBJ whole genome shotgun (WGS) entry which is preliminary data.</text>
</comment>
<dbReference type="PANTHER" id="PTHR46599">
    <property type="entry name" value="PIGGYBAC TRANSPOSABLE ELEMENT-DERIVED PROTEIN 4"/>
    <property type="match status" value="1"/>
</dbReference>
<dbReference type="EMBL" id="BLXT01003731">
    <property type="protein sequence ID" value="GFO03903.1"/>
    <property type="molecule type" value="Genomic_DNA"/>
</dbReference>
<accession>A0AAV4AAX7</accession>
<feature type="domain" description="PiggyBac transposable element-derived protein" evidence="1">
    <location>
        <begin position="11"/>
        <end position="133"/>
    </location>
</feature>
<proteinExistence type="predicted"/>
<dbReference type="Pfam" id="PF13843">
    <property type="entry name" value="DDE_Tnp_1_7"/>
    <property type="match status" value="1"/>
</dbReference>
<dbReference type="InterPro" id="IPR029526">
    <property type="entry name" value="PGBD"/>
</dbReference>
<name>A0AAV4AAX7_9GAST</name>
<dbReference type="AlphaFoldDB" id="A0AAV4AAX7"/>